<evidence type="ECO:0000313" key="5">
    <source>
        <dbReference type="EMBL" id="ORA71799.1"/>
    </source>
</evidence>
<dbReference type="Pfam" id="PF13519">
    <property type="entry name" value="VWA_2"/>
    <property type="match status" value="1"/>
</dbReference>
<comment type="caution">
    <text evidence="5">The sequence shown here is derived from an EMBL/GenBank/DDBJ whole genome shotgun (WGS) entry which is preliminary data.</text>
</comment>
<dbReference type="PANTHER" id="PTHR22550">
    <property type="entry name" value="SPORE GERMINATION PROTEIN"/>
    <property type="match status" value="1"/>
</dbReference>
<evidence type="ECO:0000256" key="1">
    <source>
        <dbReference type="ARBA" id="ARBA00022475"/>
    </source>
</evidence>
<evidence type="ECO:0000256" key="4">
    <source>
        <dbReference type="ARBA" id="ARBA00023136"/>
    </source>
</evidence>
<evidence type="ECO:0000256" key="3">
    <source>
        <dbReference type="ARBA" id="ARBA00022989"/>
    </source>
</evidence>
<sequence length="336" mass="35270">MDLPLLGPVTLTGFAHPWFFLFALVAAAAVAGYLLMLRRRHRHVLRFANTELLDTVAPPSPNPRLRHLAAALTALGLVLLTVALAGPTHDVRIPRNRAIVMLVIDVSESMVARDVAPSRLEAAKAAGKRFADTLPAGINLGLVEFAGTATVLMPPTTNRHAMDAAIDKLQAQERTATGEGILTALAQIAAVSGSIGGGEGPPPMSIVLESDGKETVPADPNATRGGFTAARSAKEQGVKISAISFGTPNGTVEIQGQQIPVPVDDATLRRITEIADGRLFHAENLDELDRAYTDLRNQLGYQIVPGDASHAWVVLATVALAAATGVGLGVNRRLPG</sequence>
<evidence type="ECO:0000313" key="6">
    <source>
        <dbReference type="Proteomes" id="UP000192801"/>
    </source>
</evidence>
<dbReference type="SUPFAM" id="SSF53300">
    <property type="entry name" value="vWA-like"/>
    <property type="match status" value="1"/>
</dbReference>
<keyword evidence="2" id="KW-0812">Transmembrane</keyword>
<evidence type="ECO:0000256" key="2">
    <source>
        <dbReference type="ARBA" id="ARBA00022692"/>
    </source>
</evidence>
<keyword evidence="6" id="KW-1185">Reference proteome</keyword>
<dbReference type="PANTHER" id="PTHR22550:SF5">
    <property type="entry name" value="LEUCINE ZIPPER PROTEIN 4"/>
    <property type="match status" value="1"/>
</dbReference>
<dbReference type="SMART" id="SM00327">
    <property type="entry name" value="VWA"/>
    <property type="match status" value="1"/>
</dbReference>
<dbReference type="STRING" id="444597.BST26_07035"/>
<dbReference type="InterPro" id="IPR002035">
    <property type="entry name" value="VWF_A"/>
</dbReference>
<reference evidence="5 6" key="1">
    <citation type="submission" date="2016-12" db="EMBL/GenBank/DDBJ databases">
        <title>The new phylogeny of genus Mycobacterium.</title>
        <authorList>
            <person name="Tortoli E."/>
            <person name="Trovato A."/>
            <person name="Cirillo D.M."/>
        </authorList>
    </citation>
    <scope>NUCLEOTIDE SEQUENCE [LARGE SCALE GENOMIC DNA]</scope>
    <source>
        <strain evidence="5 6">DSM 45130</strain>
    </source>
</reference>
<dbReference type="AlphaFoldDB" id="A0A1X0DI21"/>
<protein>
    <submittedName>
        <fullName evidence="5">Uncharacterized protein</fullName>
    </submittedName>
</protein>
<keyword evidence="4" id="KW-0472">Membrane</keyword>
<dbReference type="InterPro" id="IPR024163">
    <property type="entry name" value="Aerotolerance_reg_N"/>
</dbReference>
<keyword evidence="1" id="KW-1003">Cell membrane</keyword>
<dbReference type="PROSITE" id="PS50234">
    <property type="entry name" value="VWFA"/>
    <property type="match status" value="1"/>
</dbReference>
<dbReference type="InterPro" id="IPR036465">
    <property type="entry name" value="vWFA_dom_sf"/>
</dbReference>
<accession>A0A1X0DI21</accession>
<dbReference type="EMBL" id="MVHS01000011">
    <property type="protein sequence ID" value="ORA71799.1"/>
    <property type="molecule type" value="Genomic_DNA"/>
</dbReference>
<keyword evidence="3" id="KW-1133">Transmembrane helix</keyword>
<organism evidence="5 6">
    <name type="scientific">Mycolicibacterium insubricum</name>
    <dbReference type="NCBI Taxonomy" id="444597"/>
    <lineage>
        <taxon>Bacteria</taxon>
        <taxon>Bacillati</taxon>
        <taxon>Actinomycetota</taxon>
        <taxon>Actinomycetes</taxon>
        <taxon>Mycobacteriales</taxon>
        <taxon>Mycobacteriaceae</taxon>
        <taxon>Mycolicibacterium</taxon>
    </lineage>
</organism>
<dbReference type="Gene3D" id="3.40.50.410">
    <property type="entry name" value="von Willebrand factor, type A domain"/>
    <property type="match status" value="1"/>
</dbReference>
<proteinExistence type="predicted"/>
<dbReference type="RefSeq" id="WP_083030054.1">
    <property type="nucleotide sequence ID" value="NZ_AP022618.1"/>
</dbReference>
<gene>
    <name evidence="5" type="ORF">BST26_07035</name>
</gene>
<dbReference type="OrthoDB" id="8882959at2"/>
<dbReference type="NCBIfam" id="NF010238">
    <property type="entry name" value="PRK13685.1"/>
    <property type="match status" value="1"/>
</dbReference>
<dbReference type="InterPro" id="IPR050768">
    <property type="entry name" value="UPF0353/GerABKA_families"/>
</dbReference>
<name>A0A1X0DI21_9MYCO</name>
<dbReference type="Proteomes" id="UP000192801">
    <property type="component" value="Unassembled WGS sequence"/>
</dbReference>
<dbReference type="Pfam" id="PF07584">
    <property type="entry name" value="BatA"/>
    <property type="match status" value="1"/>
</dbReference>